<reference evidence="13 14" key="1">
    <citation type="submission" date="2022-09" db="EMBL/GenBank/DDBJ databases">
        <title>Chelativorans salina sp. nov., a novel slightly halophilic bacterium isolated from a saline lake sediment enrichment.</title>
        <authorList>
            <person name="Gao L."/>
            <person name="Fang B.-Z."/>
            <person name="Li W.-J."/>
        </authorList>
    </citation>
    <scope>NUCLEOTIDE SEQUENCE [LARGE SCALE GENOMIC DNA]</scope>
    <source>
        <strain evidence="13 14">EGI FJ00035</strain>
    </source>
</reference>
<dbReference type="InterPro" id="IPR033247">
    <property type="entry name" value="Transketolase_fam"/>
</dbReference>
<keyword evidence="7 11" id="KW-0460">Magnesium</keyword>
<dbReference type="InterPro" id="IPR049557">
    <property type="entry name" value="Transketolase_CS"/>
</dbReference>
<name>A0ABT2LUF3_9HYPH</name>
<dbReference type="Pfam" id="PF22613">
    <property type="entry name" value="Transketolase_C_1"/>
    <property type="match status" value="1"/>
</dbReference>
<gene>
    <name evidence="13" type="primary">tkt</name>
    <name evidence="13" type="ORF">N5A92_24395</name>
</gene>
<evidence type="ECO:0000256" key="5">
    <source>
        <dbReference type="ARBA" id="ARBA00022723"/>
    </source>
</evidence>
<dbReference type="RefSeq" id="WP_260906983.1">
    <property type="nucleotide sequence ID" value="NZ_JAOCZP010000011.1"/>
</dbReference>
<dbReference type="EMBL" id="JAOCZP010000011">
    <property type="protein sequence ID" value="MCT7378158.1"/>
    <property type="molecule type" value="Genomic_DNA"/>
</dbReference>
<dbReference type="InterPro" id="IPR005474">
    <property type="entry name" value="Transketolase_N"/>
</dbReference>
<comment type="subunit">
    <text evidence="2 11">Homodimer.</text>
</comment>
<dbReference type="GO" id="GO:0004802">
    <property type="term" value="F:transketolase activity"/>
    <property type="evidence" value="ECO:0007669"/>
    <property type="project" value="UniProtKB-EC"/>
</dbReference>
<evidence type="ECO:0000259" key="12">
    <source>
        <dbReference type="SMART" id="SM00861"/>
    </source>
</evidence>
<organism evidence="13 14">
    <name type="scientific">Chelativorans salis</name>
    <dbReference type="NCBI Taxonomy" id="2978478"/>
    <lineage>
        <taxon>Bacteria</taxon>
        <taxon>Pseudomonadati</taxon>
        <taxon>Pseudomonadota</taxon>
        <taxon>Alphaproteobacteria</taxon>
        <taxon>Hyphomicrobiales</taxon>
        <taxon>Phyllobacteriaceae</taxon>
        <taxon>Chelativorans</taxon>
    </lineage>
</organism>
<dbReference type="Gene3D" id="3.40.50.970">
    <property type="match status" value="2"/>
</dbReference>
<comment type="cofactor">
    <cofactor evidence="11">
        <name>Mg(2+)</name>
        <dbReference type="ChEBI" id="CHEBI:18420"/>
    </cofactor>
    <cofactor evidence="11">
        <name>Ca(2+)</name>
        <dbReference type="ChEBI" id="CHEBI:29108"/>
    </cofactor>
    <cofactor evidence="11">
        <name>Mn(2+)</name>
        <dbReference type="ChEBI" id="CHEBI:29035"/>
    </cofactor>
    <cofactor evidence="11">
        <name>Co(2+)</name>
        <dbReference type="ChEBI" id="CHEBI:48828"/>
    </cofactor>
    <text evidence="11">Binds 1 Mg(2+) ion per subunit. Can also utilize other divalent metal cations, such as Ca(2+), Mn(2+) and Co(2+).</text>
</comment>
<dbReference type="InterPro" id="IPR009014">
    <property type="entry name" value="Transketo_C/PFOR_II"/>
</dbReference>
<dbReference type="PANTHER" id="PTHR43522:SF2">
    <property type="entry name" value="TRANSKETOLASE 1-RELATED"/>
    <property type="match status" value="1"/>
</dbReference>
<dbReference type="EC" id="2.2.1.1" evidence="3 10"/>
<comment type="function">
    <text evidence="11">Catalyzes the transfer of a two-carbon ketol group from a ketose donor to an aldose acceptor, via a covalent intermediate with the cofactor thiamine pyrophosphate.</text>
</comment>
<keyword evidence="5 11" id="KW-0479">Metal-binding</keyword>
<dbReference type="PROSITE" id="PS00802">
    <property type="entry name" value="TRANSKETOLASE_2"/>
    <property type="match status" value="1"/>
</dbReference>
<dbReference type="InterPro" id="IPR020826">
    <property type="entry name" value="Transketolase_BS"/>
</dbReference>
<protein>
    <recommendedName>
        <fullName evidence="3 10">Transketolase</fullName>
        <ecNumber evidence="3 10">2.2.1.1</ecNumber>
    </recommendedName>
</protein>
<evidence type="ECO:0000256" key="4">
    <source>
        <dbReference type="ARBA" id="ARBA00022679"/>
    </source>
</evidence>
<accession>A0ABT2LUF3</accession>
<dbReference type="InterPro" id="IPR005478">
    <property type="entry name" value="Transketolase_bac-like"/>
</dbReference>
<dbReference type="InterPro" id="IPR055152">
    <property type="entry name" value="Transketolase-like_C_2"/>
</dbReference>
<proteinExistence type="inferred from homology"/>
<dbReference type="Pfam" id="PF00456">
    <property type="entry name" value="Transketolase_N"/>
    <property type="match status" value="1"/>
</dbReference>
<dbReference type="CDD" id="cd02012">
    <property type="entry name" value="TPP_TK"/>
    <property type="match status" value="1"/>
</dbReference>
<dbReference type="Pfam" id="PF02779">
    <property type="entry name" value="Transket_pyr"/>
    <property type="match status" value="1"/>
</dbReference>
<evidence type="ECO:0000256" key="7">
    <source>
        <dbReference type="ARBA" id="ARBA00022842"/>
    </source>
</evidence>
<dbReference type="CDD" id="cd07033">
    <property type="entry name" value="TPP_PYR_DXS_TK_like"/>
    <property type="match status" value="1"/>
</dbReference>
<dbReference type="Proteomes" id="UP001320831">
    <property type="component" value="Unassembled WGS sequence"/>
</dbReference>
<comment type="similarity">
    <text evidence="1 11">Belongs to the transketolase family.</text>
</comment>
<keyword evidence="8 11" id="KW-0786">Thiamine pyrophosphate</keyword>
<keyword evidence="4 11" id="KW-0808">Transferase</keyword>
<feature type="domain" description="Transketolase-like pyrimidine-binding" evidence="12">
    <location>
        <begin position="365"/>
        <end position="537"/>
    </location>
</feature>
<dbReference type="NCBIfam" id="TIGR00232">
    <property type="entry name" value="tktlase_bact"/>
    <property type="match status" value="1"/>
</dbReference>
<dbReference type="Gene3D" id="3.40.50.920">
    <property type="match status" value="1"/>
</dbReference>
<dbReference type="InterPro" id="IPR005475">
    <property type="entry name" value="Transketolase-like_Pyr-bd"/>
</dbReference>
<keyword evidence="14" id="KW-1185">Reference proteome</keyword>
<evidence type="ECO:0000256" key="2">
    <source>
        <dbReference type="ARBA" id="ARBA00011738"/>
    </source>
</evidence>
<evidence type="ECO:0000256" key="8">
    <source>
        <dbReference type="ARBA" id="ARBA00023052"/>
    </source>
</evidence>
<keyword evidence="6 11" id="KW-0106">Calcium</keyword>
<comment type="cofactor">
    <cofactor evidence="11">
        <name>thiamine diphosphate</name>
        <dbReference type="ChEBI" id="CHEBI:58937"/>
    </cofactor>
    <text evidence="11">Binds 1 thiamine pyrophosphate per subunit.</text>
</comment>
<comment type="caution">
    <text evidence="13">The sequence shown here is derived from an EMBL/GenBank/DDBJ whole genome shotgun (WGS) entry which is preliminary data.</text>
</comment>
<dbReference type="SUPFAM" id="SSF52518">
    <property type="entry name" value="Thiamin diphosphate-binding fold (THDP-binding)"/>
    <property type="match status" value="2"/>
</dbReference>
<dbReference type="SUPFAM" id="SSF52922">
    <property type="entry name" value="TK C-terminal domain-like"/>
    <property type="match status" value="1"/>
</dbReference>
<evidence type="ECO:0000313" key="14">
    <source>
        <dbReference type="Proteomes" id="UP001320831"/>
    </source>
</evidence>
<evidence type="ECO:0000256" key="1">
    <source>
        <dbReference type="ARBA" id="ARBA00007131"/>
    </source>
</evidence>
<sequence>MNIATPAGSDARALPKEPAPRRLADAIRILTIDAVEKAKSGHPGMPMGMADAAVALFATALKFDPADPEWPDRDRLVLSAGHGSMLLYAALHLTGYPGFDRAALEAFRSYGSLTAGHPEVEQAHGIETTTGPLGQGVATAVGMALAERMLNARFGDDLVNHYTYVIASDGDLMEGVSHEACSLAGHLRLNRLIVLYDDNEVTIDGPADLSFSEDVTKRFEAYGWAVVLVEGHDHAAVAAALARAQASDRPTLIRCKTVIGWGAPTKAGDPASHSGALGEEEIAGTRRALDWNYAPFEVPEEIARSWRRFAEAGAAERAAWKRRYEAADPTIREAFDAALAGTLPQNFDRIIADFKRWAIERDKPEPTRFSSGHVLERLVPAIDTLVGGSGDLTPANNTLTAGQGTVARGSYAGRYIHYGVREHAMAAIMNGLALHKGFIPYAGTFLAFTDYCRPAIRLAALMEKRVIHVMTHDSIGLGQDGPTHQPIEHLAGLRAMPGIRVFRPADAVEVAECWALALRHDTGPSILALSRQDAPLVRRGHTEQNLCARGAYILQEAGASHRATLLATGTEVALALRARVRLEAEGIGARVVSMPCLEIFELQDDAYRAKVLGAVPVRIAIEAAARLGWDRYHGGAGGFVGMNRFGASAPAGVLYEKFAITEEVVVAAVKARLLD</sequence>
<evidence type="ECO:0000256" key="10">
    <source>
        <dbReference type="NCBIfam" id="TIGR00232"/>
    </source>
</evidence>
<evidence type="ECO:0000313" key="13">
    <source>
        <dbReference type="EMBL" id="MCT7378158.1"/>
    </source>
</evidence>
<dbReference type="PROSITE" id="PS00801">
    <property type="entry name" value="TRANSKETOLASE_1"/>
    <property type="match status" value="1"/>
</dbReference>
<dbReference type="PANTHER" id="PTHR43522">
    <property type="entry name" value="TRANSKETOLASE"/>
    <property type="match status" value="1"/>
</dbReference>
<evidence type="ECO:0000256" key="3">
    <source>
        <dbReference type="ARBA" id="ARBA00013152"/>
    </source>
</evidence>
<dbReference type="InterPro" id="IPR029061">
    <property type="entry name" value="THDP-binding"/>
</dbReference>
<comment type="catalytic activity">
    <reaction evidence="9 11">
        <text>D-sedoheptulose 7-phosphate + D-glyceraldehyde 3-phosphate = aldehydo-D-ribose 5-phosphate + D-xylulose 5-phosphate</text>
        <dbReference type="Rhea" id="RHEA:10508"/>
        <dbReference type="ChEBI" id="CHEBI:57483"/>
        <dbReference type="ChEBI" id="CHEBI:57737"/>
        <dbReference type="ChEBI" id="CHEBI:58273"/>
        <dbReference type="ChEBI" id="CHEBI:59776"/>
        <dbReference type="EC" id="2.2.1.1"/>
    </reaction>
</comment>
<evidence type="ECO:0000256" key="6">
    <source>
        <dbReference type="ARBA" id="ARBA00022837"/>
    </source>
</evidence>
<dbReference type="SMART" id="SM00861">
    <property type="entry name" value="Transket_pyr"/>
    <property type="match status" value="1"/>
</dbReference>
<evidence type="ECO:0000256" key="9">
    <source>
        <dbReference type="ARBA" id="ARBA00049473"/>
    </source>
</evidence>
<evidence type="ECO:0000256" key="11">
    <source>
        <dbReference type="RuleBase" id="RU004996"/>
    </source>
</evidence>